<protein>
    <recommendedName>
        <fullName evidence="2">alpha-galactosidase</fullName>
        <ecNumber evidence="2">3.2.1.22</ecNumber>
    </recommendedName>
</protein>
<keyword evidence="4" id="KW-0326">Glycosidase</keyword>
<accession>A0AAJ0CJ36</accession>
<evidence type="ECO:0000256" key="2">
    <source>
        <dbReference type="ARBA" id="ARBA00012755"/>
    </source>
</evidence>
<dbReference type="PANTHER" id="PTHR43053:SF3">
    <property type="entry name" value="ALPHA-GALACTOSIDASE C-RELATED"/>
    <property type="match status" value="1"/>
</dbReference>
<evidence type="ECO:0000256" key="1">
    <source>
        <dbReference type="ARBA" id="ARBA00001255"/>
    </source>
</evidence>
<dbReference type="Proteomes" id="UP001251528">
    <property type="component" value="Unassembled WGS sequence"/>
</dbReference>
<dbReference type="Gene3D" id="2.70.98.60">
    <property type="entry name" value="alpha-galactosidase from lactobacil brevis"/>
    <property type="match status" value="1"/>
</dbReference>
<dbReference type="Gene3D" id="3.20.20.70">
    <property type="entry name" value="Aldolase class I"/>
    <property type="match status" value="1"/>
</dbReference>
<dbReference type="PRINTS" id="PR00743">
    <property type="entry name" value="GLHYDRLASE36"/>
</dbReference>
<keyword evidence="3" id="KW-0378">Hydrolase</keyword>
<feature type="domain" description="Glycosyl hydrolase family 36 N-terminal" evidence="5">
    <location>
        <begin position="81"/>
        <end position="153"/>
    </location>
</feature>
<dbReference type="GO" id="GO:0016052">
    <property type="term" value="P:carbohydrate catabolic process"/>
    <property type="evidence" value="ECO:0007669"/>
    <property type="project" value="InterPro"/>
</dbReference>
<dbReference type="PANTHER" id="PTHR43053">
    <property type="entry name" value="GLYCOSIDASE FAMILY 31"/>
    <property type="match status" value="1"/>
</dbReference>
<dbReference type="InterPro" id="IPR050985">
    <property type="entry name" value="Alpha-glycosidase_related"/>
</dbReference>
<dbReference type="CDD" id="cd14791">
    <property type="entry name" value="GH36"/>
    <property type="match status" value="1"/>
</dbReference>
<dbReference type="SUPFAM" id="SSF51445">
    <property type="entry name" value="(Trans)glycosidases"/>
    <property type="match status" value="1"/>
</dbReference>
<comment type="catalytic activity">
    <reaction evidence="1">
        <text>Hydrolysis of terminal, non-reducing alpha-D-galactose residues in alpha-D-galactosides, including galactose oligosaccharides, galactomannans and galactolipids.</text>
        <dbReference type="EC" id="3.2.1.22"/>
    </reaction>
</comment>
<evidence type="ECO:0000256" key="3">
    <source>
        <dbReference type="ARBA" id="ARBA00022801"/>
    </source>
</evidence>
<dbReference type="InterPro" id="IPR002252">
    <property type="entry name" value="Glyco_hydro_36"/>
</dbReference>
<dbReference type="InterPro" id="IPR031704">
    <property type="entry name" value="Glyco_hydro_36_N"/>
</dbReference>
<gene>
    <name evidence="6" type="ORF">QQS21_009516</name>
</gene>
<evidence type="ECO:0000313" key="6">
    <source>
        <dbReference type="EMBL" id="KAK2592773.1"/>
    </source>
</evidence>
<organism evidence="6 7">
    <name type="scientific">Conoideocrella luteorostrata</name>
    <dbReference type="NCBI Taxonomy" id="1105319"/>
    <lineage>
        <taxon>Eukaryota</taxon>
        <taxon>Fungi</taxon>
        <taxon>Dikarya</taxon>
        <taxon>Ascomycota</taxon>
        <taxon>Pezizomycotina</taxon>
        <taxon>Sordariomycetes</taxon>
        <taxon>Hypocreomycetidae</taxon>
        <taxon>Hypocreales</taxon>
        <taxon>Clavicipitaceae</taxon>
        <taxon>Conoideocrella</taxon>
    </lineage>
</organism>
<proteinExistence type="predicted"/>
<dbReference type="EC" id="3.2.1.22" evidence="2"/>
<keyword evidence="7" id="KW-1185">Reference proteome</keyword>
<reference evidence="6" key="1">
    <citation type="submission" date="2023-06" db="EMBL/GenBank/DDBJ databases">
        <title>Conoideocrella luteorostrata (Hypocreales: Clavicipitaceae), a potential biocontrol fungus for elongate hemlock scale in United States Christmas tree production areas.</title>
        <authorList>
            <person name="Barrett H."/>
            <person name="Lovett B."/>
            <person name="Macias A.M."/>
            <person name="Stajich J.E."/>
            <person name="Kasson M.T."/>
        </authorList>
    </citation>
    <scope>NUCLEOTIDE SEQUENCE</scope>
    <source>
        <strain evidence="6">ARSEF 14590</strain>
    </source>
</reference>
<dbReference type="InterPro" id="IPR013785">
    <property type="entry name" value="Aldolase_TIM"/>
</dbReference>
<dbReference type="AlphaFoldDB" id="A0AAJ0CJ36"/>
<evidence type="ECO:0000256" key="4">
    <source>
        <dbReference type="ARBA" id="ARBA00023295"/>
    </source>
</evidence>
<dbReference type="EMBL" id="JASWJB010000246">
    <property type="protein sequence ID" value="KAK2592773.1"/>
    <property type="molecule type" value="Genomic_DNA"/>
</dbReference>
<dbReference type="Pfam" id="PF02065">
    <property type="entry name" value="Melibiase"/>
    <property type="match status" value="1"/>
</dbReference>
<name>A0AAJ0CJ36_9HYPO</name>
<sequence>MSSTSNHDPIEWIRWAPGSLSLDFLIDADRHIYLCHIRPTGSKSIVYGINKEVEHALPLTQIRLLGEGSIFGTSERQVYSATSSRLVYVSHQELPTDDDTCILEILTRDPLTKIEILNRYTVFGEVPVVRSTATVTNLGSKEVYLETFASLSLGYLNRGSEQWYNDFQVVVANSTNFREAQWKAFNFPDIGMDWVGESDFDKPGTRASISKSNLGTFSSSGSLPMGALVKKDGTSSVAWQIESSGSWQWELGNIVSGLYVVAGGPNDQNHQWTKKLSPQETFTSVTTALTVTNGPLPSVFPPLTQYRRRIRRKHADNENLPLIFNDYMNCLKGDPTTEKVTALIGPALRCGAEYFVIDAGWYAEEPGWWDTVGEWKPSTARFPGGLKTLLKEIRNKGMIPGLWMEPEVVGVMSPTVNELPPEAFFQRRGVRVVEQSRYQMDFRHEAVVSRLNAIIDDLVENYHVGYFKLDYNIDVTHGTDVDASSPGDGMLGHRRAYMSWINSVYDRYPDVVLETCSSGACRLDYEMLSTHSIQSTSDLQDPILYAGLAAGVPTAVTPEQSASWSYPQPHYTDDLNAYCMVNSILGRVHLSGRIDLLSHNQLQLIIEGCEVYKQIRHHIKDSVPLWPLGLDQWNEDWVVLGLQTGKHLYLGIWRRGGDAMLRVPLPDIVKDNALVQTLYPRAWETSLELCGRELNVTIPGSPSARLIHIKFL</sequence>
<dbReference type="InterPro" id="IPR038417">
    <property type="entry name" value="Alpga-gal_N_sf"/>
</dbReference>
<dbReference type="Pfam" id="PF16875">
    <property type="entry name" value="Glyco_hydro_36N"/>
    <property type="match status" value="1"/>
</dbReference>
<dbReference type="InterPro" id="IPR017853">
    <property type="entry name" value="GH"/>
</dbReference>
<evidence type="ECO:0000313" key="7">
    <source>
        <dbReference type="Proteomes" id="UP001251528"/>
    </source>
</evidence>
<dbReference type="GO" id="GO:0004557">
    <property type="term" value="F:alpha-galactosidase activity"/>
    <property type="evidence" value="ECO:0007669"/>
    <property type="project" value="UniProtKB-EC"/>
</dbReference>
<evidence type="ECO:0000259" key="5">
    <source>
        <dbReference type="Pfam" id="PF16875"/>
    </source>
</evidence>
<comment type="caution">
    <text evidence="6">The sequence shown here is derived from an EMBL/GenBank/DDBJ whole genome shotgun (WGS) entry which is preliminary data.</text>
</comment>